<proteinExistence type="predicted"/>
<dbReference type="AlphaFoldDB" id="A0AAV1CDS6"/>
<keyword evidence="2" id="KW-1185">Reference proteome</keyword>
<gene>
    <name evidence="1" type="ORF">OLC1_LOCUS4387</name>
</gene>
<dbReference type="EMBL" id="OX459119">
    <property type="protein sequence ID" value="CAI9092814.1"/>
    <property type="molecule type" value="Genomic_DNA"/>
</dbReference>
<protein>
    <submittedName>
        <fullName evidence="1">OLC1v1028151C1</fullName>
    </submittedName>
</protein>
<evidence type="ECO:0000313" key="1">
    <source>
        <dbReference type="EMBL" id="CAI9092814.1"/>
    </source>
</evidence>
<name>A0AAV1CDS6_OLDCO</name>
<reference evidence="1" key="1">
    <citation type="submission" date="2023-03" db="EMBL/GenBank/DDBJ databases">
        <authorList>
            <person name="Julca I."/>
        </authorList>
    </citation>
    <scope>NUCLEOTIDE SEQUENCE</scope>
</reference>
<sequence>MASKGSTFENTWADQWDSEPAYEYNTTTNKDSGSAKSSSKFSVKIGGTVDKTKAVASTGVKKVKSGASAGVNWIKDKLPSKSKK</sequence>
<dbReference type="Proteomes" id="UP001161247">
    <property type="component" value="Chromosome 2"/>
</dbReference>
<evidence type="ECO:0000313" key="2">
    <source>
        <dbReference type="Proteomes" id="UP001161247"/>
    </source>
</evidence>
<dbReference type="PANTHER" id="PTHR33386:SF24">
    <property type="entry name" value="DUF4005 DOMAIN-CONTAINING PROTEIN"/>
    <property type="match status" value="1"/>
</dbReference>
<organism evidence="1 2">
    <name type="scientific">Oldenlandia corymbosa var. corymbosa</name>
    <dbReference type="NCBI Taxonomy" id="529605"/>
    <lineage>
        <taxon>Eukaryota</taxon>
        <taxon>Viridiplantae</taxon>
        <taxon>Streptophyta</taxon>
        <taxon>Embryophyta</taxon>
        <taxon>Tracheophyta</taxon>
        <taxon>Spermatophyta</taxon>
        <taxon>Magnoliopsida</taxon>
        <taxon>eudicotyledons</taxon>
        <taxon>Gunneridae</taxon>
        <taxon>Pentapetalae</taxon>
        <taxon>asterids</taxon>
        <taxon>lamiids</taxon>
        <taxon>Gentianales</taxon>
        <taxon>Rubiaceae</taxon>
        <taxon>Rubioideae</taxon>
        <taxon>Spermacoceae</taxon>
        <taxon>Hedyotis-Oldenlandia complex</taxon>
        <taxon>Oldenlandia</taxon>
    </lineage>
</organism>
<accession>A0AAV1CDS6</accession>
<dbReference type="PANTHER" id="PTHR33386">
    <property type="entry name" value="OS02G0740600 PROTEIN"/>
    <property type="match status" value="1"/>
</dbReference>